<evidence type="ECO:0000313" key="2">
    <source>
        <dbReference type="EMBL" id="DAD30915.1"/>
    </source>
</evidence>
<feature type="region of interest" description="Disordered" evidence="1">
    <location>
        <begin position="1"/>
        <end position="25"/>
    </location>
</feature>
<proteinExistence type="predicted"/>
<reference evidence="2 3" key="1">
    <citation type="journal article" date="2020" name="Mol. Biol. Evol.">
        <title>Distinct Expression and Methylation Patterns for Genes with Different Fates following a Single Whole-Genome Duplication in Flowering Plants.</title>
        <authorList>
            <person name="Shi T."/>
            <person name="Rahmani R.S."/>
            <person name="Gugger P.F."/>
            <person name="Wang M."/>
            <person name="Li H."/>
            <person name="Zhang Y."/>
            <person name="Li Z."/>
            <person name="Wang Q."/>
            <person name="Van de Peer Y."/>
            <person name="Marchal K."/>
            <person name="Chen J."/>
        </authorList>
    </citation>
    <scope>NUCLEOTIDE SEQUENCE [LARGE SCALE GENOMIC DNA]</scope>
    <source>
        <tissue evidence="2">Leaf</tissue>
    </source>
</reference>
<evidence type="ECO:0000256" key="1">
    <source>
        <dbReference type="SAM" id="MobiDB-lite"/>
    </source>
</evidence>
<evidence type="ECO:0000313" key="3">
    <source>
        <dbReference type="Proteomes" id="UP000607653"/>
    </source>
</evidence>
<keyword evidence="3" id="KW-1185">Reference proteome</keyword>
<dbReference type="EMBL" id="DUZY01000003">
    <property type="protein sequence ID" value="DAD30915.1"/>
    <property type="molecule type" value="Genomic_DNA"/>
</dbReference>
<organism evidence="2 3">
    <name type="scientific">Nelumbo nucifera</name>
    <name type="common">Sacred lotus</name>
    <dbReference type="NCBI Taxonomy" id="4432"/>
    <lineage>
        <taxon>Eukaryota</taxon>
        <taxon>Viridiplantae</taxon>
        <taxon>Streptophyta</taxon>
        <taxon>Embryophyta</taxon>
        <taxon>Tracheophyta</taxon>
        <taxon>Spermatophyta</taxon>
        <taxon>Magnoliopsida</taxon>
        <taxon>Proteales</taxon>
        <taxon>Nelumbonaceae</taxon>
        <taxon>Nelumbo</taxon>
    </lineage>
</organism>
<sequence length="50" mass="5481">MCGSTNGSVESYSPTNIGNPEPLSAPFPAECNDNFWIMDDLWAMQLLNSD</sequence>
<gene>
    <name evidence="2" type="ORF">HUJ06_009766</name>
</gene>
<dbReference type="AlphaFoldDB" id="A0A822YIX6"/>
<feature type="compositionally biased region" description="Polar residues" evidence="1">
    <location>
        <begin position="1"/>
        <end position="18"/>
    </location>
</feature>
<name>A0A822YIX6_NELNU</name>
<protein>
    <submittedName>
        <fullName evidence="2">Uncharacterized protein</fullName>
    </submittedName>
</protein>
<accession>A0A822YIX6</accession>
<comment type="caution">
    <text evidence="2">The sequence shown here is derived from an EMBL/GenBank/DDBJ whole genome shotgun (WGS) entry which is preliminary data.</text>
</comment>
<dbReference type="Proteomes" id="UP000607653">
    <property type="component" value="Unassembled WGS sequence"/>
</dbReference>